<comment type="caution">
    <text evidence="15">The sequence shown here is derived from an EMBL/GenBank/DDBJ whole genome shotgun (WGS) entry which is preliminary data.</text>
</comment>
<dbReference type="EMBL" id="LJIJ01000427">
    <property type="protein sequence ID" value="ODM97621.1"/>
    <property type="molecule type" value="Genomic_DNA"/>
</dbReference>
<keyword evidence="7" id="KW-0256">Endoplasmic reticulum</keyword>
<dbReference type="PANTHER" id="PTHR24292">
    <property type="entry name" value="CYTOCHROME P450"/>
    <property type="match status" value="1"/>
</dbReference>
<evidence type="ECO:0000256" key="11">
    <source>
        <dbReference type="ARBA" id="ARBA00023033"/>
    </source>
</evidence>
<dbReference type="GO" id="GO:0005506">
    <property type="term" value="F:iron ion binding"/>
    <property type="evidence" value="ECO:0007669"/>
    <property type="project" value="InterPro"/>
</dbReference>
<evidence type="ECO:0000256" key="6">
    <source>
        <dbReference type="ARBA" id="ARBA00022723"/>
    </source>
</evidence>
<sequence length="325" mass="37042">MDCFDVPIGKTSIFEDMGKKFQFNLKPILLLKFIFIVTLPKIADMMKIEVMDTVPQNYFADGTVPESSEFDGKELDFLQLMLDAQEGLLKIDDDTNEVMNGTTEKNILNGASVTDKQKITFDDDDIIANSFGFDTTQSLLLFAVYQLALEQEVQEKVYKDVKAAVDANDGKISYDGLLNMTYLEMFLNETLRFFPPAGRTERICTKDYPVPGTNIVIEKGTLIAIPIYPIHRDAKYWENPTKFEPERFLVDRKSSRNTLSFMPFGHGPRNCIGLRFAMTEVKAVISTLVQTFKFETCLKTTIPMQFDSNSNLKPKYGMWLKVTPR</sequence>
<dbReference type="STRING" id="48709.A0A1D2MXF5"/>
<dbReference type="GO" id="GO:0016705">
    <property type="term" value="F:oxidoreductase activity, acting on paired donors, with incorporation or reduction of molecular oxygen"/>
    <property type="evidence" value="ECO:0007669"/>
    <property type="project" value="InterPro"/>
</dbReference>
<organism evidence="15 16">
    <name type="scientific">Orchesella cincta</name>
    <name type="common">Springtail</name>
    <name type="synonym">Podura cincta</name>
    <dbReference type="NCBI Taxonomy" id="48709"/>
    <lineage>
        <taxon>Eukaryota</taxon>
        <taxon>Metazoa</taxon>
        <taxon>Ecdysozoa</taxon>
        <taxon>Arthropoda</taxon>
        <taxon>Hexapoda</taxon>
        <taxon>Collembola</taxon>
        <taxon>Entomobryomorpha</taxon>
        <taxon>Entomobryoidea</taxon>
        <taxon>Orchesellidae</taxon>
        <taxon>Orchesellinae</taxon>
        <taxon>Orchesella</taxon>
    </lineage>
</organism>
<keyword evidence="12" id="KW-0472">Membrane</keyword>
<keyword evidence="10 13" id="KW-0408">Iron</keyword>
<dbReference type="Pfam" id="PF00067">
    <property type="entry name" value="p450"/>
    <property type="match status" value="1"/>
</dbReference>
<dbReference type="InterPro" id="IPR001128">
    <property type="entry name" value="Cyt_P450"/>
</dbReference>
<evidence type="ECO:0000256" key="12">
    <source>
        <dbReference type="ARBA" id="ARBA00023136"/>
    </source>
</evidence>
<dbReference type="GO" id="GO:0005789">
    <property type="term" value="C:endoplasmic reticulum membrane"/>
    <property type="evidence" value="ECO:0007669"/>
    <property type="project" value="UniProtKB-SubCell"/>
</dbReference>
<dbReference type="PRINTS" id="PR00463">
    <property type="entry name" value="EP450I"/>
</dbReference>
<keyword evidence="9 14" id="KW-0560">Oxidoreductase</keyword>
<name>A0A1D2MXF5_ORCCI</name>
<keyword evidence="11 14" id="KW-0503">Monooxygenase</keyword>
<evidence type="ECO:0000256" key="2">
    <source>
        <dbReference type="ARBA" id="ARBA00004174"/>
    </source>
</evidence>
<feature type="binding site" description="axial binding residue" evidence="13">
    <location>
        <position position="271"/>
    </location>
    <ligand>
        <name>heme</name>
        <dbReference type="ChEBI" id="CHEBI:30413"/>
    </ligand>
    <ligandPart>
        <name>Fe</name>
        <dbReference type="ChEBI" id="CHEBI:18248"/>
    </ligandPart>
</feature>
<evidence type="ECO:0000313" key="16">
    <source>
        <dbReference type="Proteomes" id="UP000094527"/>
    </source>
</evidence>
<evidence type="ECO:0000256" key="9">
    <source>
        <dbReference type="ARBA" id="ARBA00023002"/>
    </source>
</evidence>
<proteinExistence type="inferred from homology"/>
<comment type="subcellular location">
    <subcellularLocation>
        <location evidence="3">Endoplasmic reticulum membrane</location>
        <topology evidence="3">Peripheral membrane protein</topology>
    </subcellularLocation>
    <subcellularLocation>
        <location evidence="2">Microsome membrane</location>
        <topology evidence="2">Peripheral membrane protein</topology>
    </subcellularLocation>
</comment>
<dbReference type="Gene3D" id="1.10.630.10">
    <property type="entry name" value="Cytochrome P450"/>
    <property type="match status" value="1"/>
</dbReference>
<dbReference type="GO" id="GO:0004497">
    <property type="term" value="F:monooxygenase activity"/>
    <property type="evidence" value="ECO:0007669"/>
    <property type="project" value="UniProtKB-KW"/>
</dbReference>
<comment type="similarity">
    <text evidence="4 14">Belongs to the cytochrome P450 family.</text>
</comment>
<evidence type="ECO:0000256" key="5">
    <source>
        <dbReference type="ARBA" id="ARBA00022617"/>
    </source>
</evidence>
<reference evidence="15 16" key="1">
    <citation type="journal article" date="2016" name="Genome Biol. Evol.">
        <title>Gene Family Evolution Reflects Adaptation to Soil Environmental Stressors in the Genome of the Collembolan Orchesella cincta.</title>
        <authorList>
            <person name="Faddeeva-Vakhrusheva A."/>
            <person name="Derks M.F."/>
            <person name="Anvar S.Y."/>
            <person name="Agamennone V."/>
            <person name="Suring W."/>
            <person name="Smit S."/>
            <person name="van Straalen N.M."/>
            <person name="Roelofs D."/>
        </authorList>
    </citation>
    <scope>NUCLEOTIDE SEQUENCE [LARGE SCALE GENOMIC DNA]</scope>
    <source>
        <tissue evidence="15">Mixed pool</tissue>
    </source>
</reference>
<dbReference type="PRINTS" id="PR00385">
    <property type="entry name" value="P450"/>
</dbReference>
<dbReference type="OMA" id="MIDANMS"/>
<evidence type="ECO:0000256" key="1">
    <source>
        <dbReference type="ARBA" id="ARBA00001971"/>
    </source>
</evidence>
<dbReference type="InterPro" id="IPR050476">
    <property type="entry name" value="Insect_CytP450_Detox"/>
</dbReference>
<evidence type="ECO:0000256" key="14">
    <source>
        <dbReference type="RuleBase" id="RU000461"/>
    </source>
</evidence>
<dbReference type="SUPFAM" id="SSF48264">
    <property type="entry name" value="Cytochrome P450"/>
    <property type="match status" value="1"/>
</dbReference>
<evidence type="ECO:0000256" key="4">
    <source>
        <dbReference type="ARBA" id="ARBA00010617"/>
    </source>
</evidence>
<comment type="cofactor">
    <cofactor evidence="1 13">
        <name>heme</name>
        <dbReference type="ChEBI" id="CHEBI:30413"/>
    </cofactor>
</comment>
<dbReference type="PANTHER" id="PTHR24292:SF104">
    <property type="entry name" value="CYTOCHROME P450 308A1-RELATED"/>
    <property type="match status" value="1"/>
</dbReference>
<evidence type="ECO:0000313" key="15">
    <source>
        <dbReference type="EMBL" id="ODM97621.1"/>
    </source>
</evidence>
<protein>
    <submittedName>
        <fullName evidence="15">Cytochrome P450 3A31</fullName>
    </submittedName>
</protein>
<keyword evidence="5 13" id="KW-0349">Heme</keyword>
<evidence type="ECO:0000256" key="3">
    <source>
        <dbReference type="ARBA" id="ARBA00004406"/>
    </source>
</evidence>
<dbReference type="InterPro" id="IPR017972">
    <property type="entry name" value="Cyt_P450_CS"/>
</dbReference>
<dbReference type="GO" id="GO:0020037">
    <property type="term" value="F:heme binding"/>
    <property type="evidence" value="ECO:0007669"/>
    <property type="project" value="InterPro"/>
</dbReference>
<evidence type="ECO:0000256" key="8">
    <source>
        <dbReference type="ARBA" id="ARBA00022848"/>
    </source>
</evidence>
<evidence type="ECO:0000256" key="7">
    <source>
        <dbReference type="ARBA" id="ARBA00022824"/>
    </source>
</evidence>
<keyword evidence="6 13" id="KW-0479">Metal-binding</keyword>
<evidence type="ECO:0000256" key="13">
    <source>
        <dbReference type="PIRSR" id="PIRSR602401-1"/>
    </source>
</evidence>
<dbReference type="PROSITE" id="PS00086">
    <property type="entry name" value="CYTOCHROME_P450"/>
    <property type="match status" value="1"/>
</dbReference>
<keyword evidence="8" id="KW-0492">Microsome</keyword>
<dbReference type="OrthoDB" id="2789670at2759"/>
<dbReference type="InterPro" id="IPR036396">
    <property type="entry name" value="Cyt_P450_sf"/>
</dbReference>
<evidence type="ECO:0000256" key="10">
    <source>
        <dbReference type="ARBA" id="ARBA00023004"/>
    </source>
</evidence>
<gene>
    <name evidence="15" type="ORF">Ocin01_09064</name>
</gene>
<keyword evidence="16" id="KW-1185">Reference proteome</keyword>
<dbReference type="Proteomes" id="UP000094527">
    <property type="component" value="Unassembled WGS sequence"/>
</dbReference>
<dbReference type="InterPro" id="IPR002401">
    <property type="entry name" value="Cyt_P450_E_grp-I"/>
</dbReference>
<accession>A0A1D2MXF5</accession>
<dbReference type="AlphaFoldDB" id="A0A1D2MXF5"/>